<dbReference type="AlphaFoldDB" id="A0A914CRL5"/>
<sequence length="74" mass="8642">MFFYLLIGAIVFVRIEKPVETIEMDAYLEFRQEWSKRLLKNGFTVLKVPTGHKKTTQDVVLNPKNQMISLKDLA</sequence>
<feature type="signal peptide" evidence="1">
    <location>
        <begin position="1"/>
        <end position="21"/>
    </location>
</feature>
<keyword evidence="1" id="KW-0732">Signal</keyword>
<name>A0A914CRL5_9BILA</name>
<evidence type="ECO:0000256" key="1">
    <source>
        <dbReference type="SAM" id="SignalP"/>
    </source>
</evidence>
<feature type="chain" id="PRO_5037621273" evidence="1">
    <location>
        <begin position="22"/>
        <end position="74"/>
    </location>
</feature>
<proteinExistence type="predicted"/>
<evidence type="ECO:0000313" key="2">
    <source>
        <dbReference type="Proteomes" id="UP000887540"/>
    </source>
</evidence>
<protein>
    <submittedName>
        <fullName evidence="3">Uncharacterized protein</fullName>
    </submittedName>
</protein>
<dbReference type="Proteomes" id="UP000887540">
    <property type="component" value="Unplaced"/>
</dbReference>
<evidence type="ECO:0000313" key="3">
    <source>
        <dbReference type="WBParaSite" id="ACRNAN_scaffold13208.g26451.t1"/>
    </source>
</evidence>
<keyword evidence="2" id="KW-1185">Reference proteome</keyword>
<reference evidence="3" key="1">
    <citation type="submission" date="2022-11" db="UniProtKB">
        <authorList>
            <consortium name="WormBaseParasite"/>
        </authorList>
    </citation>
    <scope>IDENTIFICATION</scope>
</reference>
<organism evidence="2 3">
    <name type="scientific">Acrobeloides nanus</name>
    <dbReference type="NCBI Taxonomy" id="290746"/>
    <lineage>
        <taxon>Eukaryota</taxon>
        <taxon>Metazoa</taxon>
        <taxon>Ecdysozoa</taxon>
        <taxon>Nematoda</taxon>
        <taxon>Chromadorea</taxon>
        <taxon>Rhabditida</taxon>
        <taxon>Tylenchina</taxon>
        <taxon>Cephalobomorpha</taxon>
        <taxon>Cephaloboidea</taxon>
        <taxon>Cephalobidae</taxon>
        <taxon>Acrobeloides</taxon>
    </lineage>
</organism>
<dbReference type="WBParaSite" id="ACRNAN_scaffold13208.g26451.t1">
    <property type="protein sequence ID" value="ACRNAN_scaffold13208.g26451.t1"/>
    <property type="gene ID" value="ACRNAN_scaffold13208.g26451"/>
</dbReference>
<accession>A0A914CRL5</accession>